<dbReference type="PANTHER" id="PTHR10032">
    <property type="entry name" value="ZINC FINGER PROTEIN WITH KRAB AND SCAN DOMAINS"/>
    <property type="match status" value="1"/>
</dbReference>
<name>A0ABM4D6D3_HYDVU</name>
<comment type="subcellular location">
    <subcellularLocation>
        <location evidence="1">Nucleus</location>
    </subcellularLocation>
</comment>
<dbReference type="InterPro" id="IPR027756">
    <property type="entry name" value="Ovo-like"/>
</dbReference>
<feature type="region of interest" description="Disordered" evidence="8">
    <location>
        <begin position="58"/>
        <end position="82"/>
    </location>
</feature>
<organism evidence="10 11">
    <name type="scientific">Hydra vulgaris</name>
    <name type="common">Hydra</name>
    <name type="synonym">Hydra attenuata</name>
    <dbReference type="NCBI Taxonomy" id="6087"/>
    <lineage>
        <taxon>Eukaryota</taxon>
        <taxon>Metazoa</taxon>
        <taxon>Cnidaria</taxon>
        <taxon>Hydrozoa</taxon>
        <taxon>Hydroidolina</taxon>
        <taxon>Anthoathecata</taxon>
        <taxon>Aplanulata</taxon>
        <taxon>Hydridae</taxon>
        <taxon>Hydra</taxon>
    </lineage>
</organism>
<protein>
    <submittedName>
        <fullName evidence="11">Zinc finger protein 846 isoform X4</fullName>
    </submittedName>
</protein>
<dbReference type="InterPro" id="IPR016197">
    <property type="entry name" value="Chromo-like_dom_sf"/>
</dbReference>
<evidence type="ECO:0000256" key="2">
    <source>
        <dbReference type="ARBA" id="ARBA00022723"/>
    </source>
</evidence>
<feature type="region of interest" description="Disordered" evidence="8">
    <location>
        <begin position="187"/>
        <end position="219"/>
    </location>
</feature>
<feature type="domain" description="C2H2-type" evidence="9">
    <location>
        <begin position="294"/>
        <end position="318"/>
    </location>
</feature>
<dbReference type="Pfam" id="PF00385">
    <property type="entry name" value="Chromo"/>
    <property type="match status" value="1"/>
</dbReference>
<keyword evidence="10" id="KW-1185">Reference proteome</keyword>
<evidence type="ECO:0000256" key="8">
    <source>
        <dbReference type="SAM" id="MobiDB-lite"/>
    </source>
</evidence>
<dbReference type="SUPFAM" id="SSF57667">
    <property type="entry name" value="beta-beta-alpha zinc fingers"/>
    <property type="match status" value="1"/>
</dbReference>
<evidence type="ECO:0000259" key="9">
    <source>
        <dbReference type="PROSITE" id="PS50157"/>
    </source>
</evidence>
<reference evidence="11" key="1">
    <citation type="submission" date="2025-08" db="UniProtKB">
        <authorList>
            <consortium name="RefSeq"/>
        </authorList>
    </citation>
    <scope>IDENTIFICATION</scope>
</reference>
<dbReference type="InterPro" id="IPR013087">
    <property type="entry name" value="Znf_C2H2_type"/>
</dbReference>
<evidence type="ECO:0000313" key="11">
    <source>
        <dbReference type="RefSeq" id="XP_065669868.1"/>
    </source>
</evidence>
<feature type="compositionally biased region" description="Low complexity" evidence="8">
    <location>
        <begin position="187"/>
        <end position="202"/>
    </location>
</feature>
<keyword evidence="3" id="KW-0677">Repeat</keyword>
<gene>
    <name evidence="11" type="primary">LOC105850856</name>
</gene>
<dbReference type="InterPro" id="IPR036236">
    <property type="entry name" value="Znf_C2H2_sf"/>
</dbReference>
<dbReference type="Gene3D" id="3.30.160.60">
    <property type="entry name" value="Classic Zinc Finger"/>
    <property type="match status" value="1"/>
</dbReference>
<dbReference type="SUPFAM" id="SSF54160">
    <property type="entry name" value="Chromo domain-like"/>
    <property type="match status" value="1"/>
</dbReference>
<dbReference type="Gene3D" id="2.40.50.40">
    <property type="match status" value="1"/>
</dbReference>
<evidence type="ECO:0000256" key="6">
    <source>
        <dbReference type="ARBA" id="ARBA00023242"/>
    </source>
</evidence>
<keyword evidence="2" id="KW-0479">Metal-binding</keyword>
<evidence type="ECO:0000256" key="3">
    <source>
        <dbReference type="ARBA" id="ARBA00022737"/>
    </source>
</evidence>
<sequence length="318" mass="36064">MPRVKKVVDCKNENGQQLYQVKWESSWETAESLAGCQSLINEFWDYVHNCRHAGGFSPKQNKKPKLEIKQDQSTPLKQEPFSPVHSSHYNFGYISLLNSSVLSTEKFPIGQELMGNVFLSTPERIKIKKENQTDVAYPNFQQSNVSIIQQANNKMSNIQQPNIQQSSTKQSNIQQFNIQQVTKTESSNESDYSFSSASSPLSNQNKGVGRGKGRGLQFGQALNHGTPNKQLNAATKLDEPVSNTAKYYEKVIESWNHPHVKIILVCRVCNKEQKSTNPLTWKLHFLTHSESKPYNCNVCGRGFVQTTAFKLHMKTHLN</sequence>
<accession>A0ABM4D6D3</accession>
<dbReference type="InterPro" id="IPR023780">
    <property type="entry name" value="Chromo_domain"/>
</dbReference>
<dbReference type="GeneID" id="105850856"/>
<proteinExistence type="predicted"/>
<dbReference type="RefSeq" id="XP_065669868.1">
    <property type="nucleotide sequence ID" value="XM_065813796.1"/>
</dbReference>
<evidence type="ECO:0000256" key="7">
    <source>
        <dbReference type="PROSITE-ProRule" id="PRU00042"/>
    </source>
</evidence>
<dbReference type="PROSITE" id="PS50157">
    <property type="entry name" value="ZINC_FINGER_C2H2_2"/>
    <property type="match status" value="1"/>
</dbReference>
<dbReference type="PROSITE" id="PS00028">
    <property type="entry name" value="ZINC_FINGER_C2H2_1"/>
    <property type="match status" value="1"/>
</dbReference>
<evidence type="ECO:0000313" key="10">
    <source>
        <dbReference type="Proteomes" id="UP001652625"/>
    </source>
</evidence>
<keyword evidence="4 7" id="KW-0863">Zinc-finger</keyword>
<keyword evidence="6" id="KW-0539">Nucleus</keyword>
<dbReference type="PANTHER" id="PTHR10032:SF271">
    <property type="entry name" value="RH12261P-RELATED"/>
    <property type="match status" value="1"/>
</dbReference>
<evidence type="ECO:0000256" key="1">
    <source>
        <dbReference type="ARBA" id="ARBA00004123"/>
    </source>
</evidence>
<evidence type="ECO:0000256" key="5">
    <source>
        <dbReference type="ARBA" id="ARBA00022833"/>
    </source>
</evidence>
<dbReference type="CDD" id="cd00024">
    <property type="entry name" value="CD_CSD"/>
    <property type="match status" value="1"/>
</dbReference>
<dbReference type="SMART" id="SM00355">
    <property type="entry name" value="ZnF_C2H2"/>
    <property type="match status" value="2"/>
</dbReference>
<evidence type="ECO:0000256" key="4">
    <source>
        <dbReference type="ARBA" id="ARBA00022771"/>
    </source>
</evidence>
<keyword evidence="5" id="KW-0862">Zinc</keyword>
<dbReference type="Proteomes" id="UP001652625">
    <property type="component" value="Chromosome 12"/>
</dbReference>